<keyword evidence="1" id="KW-0472">Membrane</keyword>
<feature type="transmembrane region" description="Helical" evidence="1">
    <location>
        <begin position="12"/>
        <end position="30"/>
    </location>
</feature>
<keyword evidence="1" id="KW-1133">Transmembrane helix</keyword>
<evidence type="ECO:0000313" key="3">
    <source>
        <dbReference type="Proteomes" id="UP000051236"/>
    </source>
</evidence>
<dbReference type="STRING" id="1423734.FC83_GL003221"/>
<reference evidence="2 3" key="1">
    <citation type="journal article" date="2015" name="Genome Announc.">
        <title>Expanding the biotechnology potential of lactobacilli through comparative genomics of 213 strains and associated genera.</title>
        <authorList>
            <person name="Sun Z."/>
            <person name="Harris H.M."/>
            <person name="McCann A."/>
            <person name="Guo C."/>
            <person name="Argimon S."/>
            <person name="Zhang W."/>
            <person name="Yang X."/>
            <person name="Jeffery I.B."/>
            <person name="Cooney J.C."/>
            <person name="Kagawa T.F."/>
            <person name="Liu W."/>
            <person name="Song Y."/>
            <person name="Salvetti E."/>
            <person name="Wrobel A."/>
            <person name="Rasinkangas P."/>
            <person name="Parkhill J."/>
            <person name="Rea M.C."/>
            <person name="O'Sullivan O."/>
            <person name="Ritari J."/>
            <person name="Douillard F.P."/>
            <person name="Paul Ross R."/>
            <person name="Yang R."/>
            <person name="Briner A.E."/>
            <person name="Felis G.E."/>
            <person name="de Vos W.M."/>
            <person name="Barrangou R."/>
            <person name="Klaenhammer T.R."/>
            <person name="Caufield P.W."/>
            <person name="Cui Y."/>
            <person name="Zhang H."/>
            <person name="O'Toole P.W."/>
        </authorList>
    </citation>
    <scope>NUCLEOTIDE SEQUENCE [LARGE SCALE GENOMIC DNA]</scope>
    <source>
        <strain evidence="2 3">DSM 18527</strain>
    </source>
</reference>
<accession>X0PNL6</accession>
<keyword evidence="3" id="KW-1185">Reference proteome</keyword>
<feature type="transmembrane region" description="Helical" evidence="1">
    <location>
        <begin position="36"/>
        <end position="58"/>
    </location>
</feature>
<evidence type="ECO:0000313" key="2">
    <source>
        <dbReference type="EMBL" id="KRM33140.1"/>
    </source>
</evidence>
<keyword evidence="1" id="KW-0812">Transmembrane</keyword>
<proteinExistence type="predicted"/>
<name>X0PNL6_9LACO</name>
<evidence type="ECO:0000256" key="1">
    <source>
        <dbReference type="SAM" id="Phobius"/>
    </source>
</evidence>
<dbReference type="PATRIC" id="fig|1423734.3.peg.3271"/>
<gene>
    <name evidence="2" type="ORF">FC83_GL003221</name>
</gene>
<dbReference type="RefSeq" id="WP_057002697.1">
    <property type="nucleotide sequence ID" value="NZ_AZGA01000057.1"/>
</dbReference>
<protein>
    <submittedName>
        <fullName evidence="2">Uncharacterized protein</fullName>
    </submittedName>
</protein>
<organism evidence="2 3">
    <name type="scientific">Agrilactobacillus composti DSM 18527 = JCM 14202</name>
    <dbReference type="NCBI Taxonomy" id="1423734"/>
    <lineage>
        <taxon>Bacteria</taxon>
        <taxon>Bacillati</taxon>
        <taxon>Bacillota</taxon>
        <taxon>Bacilli</taxon>
        <taxon>Lactobacillales</taxon>
        <taxon>Lactobacillaceae</taxon>
        <taxon>Agrilactobacillus</taxon>
    </lineage>
</organism>
<dbReference type="Proteomes" id="UP000051236">
    <property type="component" value="Unassembled WGS sequence"/>
</dbReference>
<sequence length="72" mass="8221">MMLLAIKRGSLLFLKALLIPLVFIIINLFRGRTTNFLGLAIGLAIVWLVFIGLTYLGVYDRMLRFFSNDSKK</sequence>
<comment type="caution">
    <text evidence="2">The sequence shown here is derived from an EMBL/GenBank/DDBJ whole genome shotgun (WGS) entry which is preliminary data.</text>
</comment>
<dbReference type="EMBL" id="AZGA01000057">
    <property type="protein sequence ID" value="KRM33140.1"/>
    <property type="molecule type" value="Genomic_DNA"/>
</dbReference>
<dbReference type="AlphaFoldDB" id="X0PNL6"/>